<dbReference type="RefSeq" id="YP_009623994.1">
    <property type="nucleotide sequence ID" value="NC_042116.1"/>
</dbReference>
<organism evidence="1 3">
    <name type="scientific">Yersinia phage fHe-Yen9-04</name>
    <dbReference type="NCBI Taxonomy" id="2052742"/>
    <lineage>
        <taxon>Viruses</taxon>
        <taxon>Duplodnaviria</taxon>
        <taxon>Heunggongvirae</taxon>
        <taxon>Uroviricota</taxon>
        <taxon>Caudoviricetes</taxon>
        <taxon>Eneladusvirus</taxon>
        <taxon>Eneladusvirus Yen904</taxon>
    </lineage>
</organism>
<sequence length="120" mass="14185">MNFIREMKYNQNNSLYDFKTHVHNNNFVNFRVIVGGQDAFYVTYRFDTDTIDYISLRSYEGSKFINNVTSIIESKEIYETEKLTQPFLTYFSYENICEFCCWVSEAVIKSENENALSNNG</sequence>
<reference evidence="2 4" key="3">
    <citation type="submission" date="2019-06" db="EMBL/GenBank/DDBJ databases">
        <authorList>
            <person name="Bower L."/>
            <person name="Leinonen R."/>
        </authorList>
    </citation>
    <scope>NUCLEOTIDE SEQUENCE [LARGE SCALE GENOMIC DNA]</scope>
</reference>
<evidence type="ECO:0000313" key="4">
    <source>
        <dbReference type="Proteomes" id="UP000317227"/>
    </source>
</evidence>
<evidence type="ECO:0000313" key="2">
    <source>
        <dbReference type="EMBL" id="VUE36430.1"/>
    </source>
</evidence>
<proteinExistence type="predicted"/>
<name>A0A2C9CXV3_9CAUD</name>
<keyword evidence="3" id="KW-1185">Reference proteome</keyword>
<dbReference type="GeneID" id="40100802"/>
<reference evidence="1" key="2">
    <citation type="submission" date="2017-10" db="EMBL/GenBank/DDBJ databases">
        <authorList>
            <person name="Banno H."/>
            <person name="Chua N.-H."/>
        </authorList>
    </citation>
    <scope>NUCLEOTIDE SEQUENCE [LARGE SCALE GENOMIC DNA]</scope>
</reference>
<reference evidence="3" key="1">
    <citation type="submission" date="2017-10" db="EMBL/GenBank/DDBJ databases">
        <authorList>
            <person name="Skurnik M."/>
        </authorList>
    </citation>
    <scope>NUCLEOTIDE SEQUENCE [LARGE SCALE GENOMIC DNA]</scope>
</reference>
<evidence type="ECO:0000313" key="1">
    <source>
        <dbReference type="EMBL" id="SOK58661.1"/>
    </source>
</evidence>
<dbReference type="Proteomes" id="UP000240931">
    <property type="component" value="Segment"/>
</dbReference>
<accession>A0A2C9CXV3</accession>
<dbReference type="EMBL" id="LT960551">
    <property type="protein sequence ID" value="SOK58661.1"/>
    <property type="molecule type" value="Genomic_DNA"/>
</dbReference>
<evidence type="ECO:0000313" key="3">
    <source>
        <dbReference type="Proteomes" id="UP000240931"/>
    </source>
</evidence>
<gene>
    <name evidence="1" type="primary">g384</name>
</gene>
<dbReference type="Proteomes" id="UP000317227">
    <property type="component" value="Segment"/>
</dbReference>
<dbReference type="EMBL" id="LR596615">
    <property type="protein sequence ID" value="VUE36430.1"/>
    <property type="molecule type" value="Genomic_DNA"/>
</dbReference>
<dbReference type="KEGG" id="vg:40100802"/>
<protein>
    <submittedName>
        <fullName evidence="1">Uncharacterized protein</fullName>
    </submittedName>
</protein>